<dbReference type="Pfam" id="PF08281">
    <property type="entry name" value="Sigma70_r4_2"/>
    <property type="match status" value="1"/>
</dbReference>
<organism evidence="8 9">
    <name type="scientific">Cellulomonas terrae</name>
    <dbReference type="NCBI Taxonomy" id="311234"/>
    <lineage>
        <taxon>Bacteria</taxon>
        <taxon>Bacillati</taxon>
        <taxon>Actinomycetota</taxon>
        <taxon>Actinomycetes</taxon>
        <taxon>Micrococcales</taxon>
        <taxon>Cellulomonadaceae</taxon>
        <taxon>Cellulomonas</taxon>
    </lineage>
</organism>
<name>A0A511JKC3_9CELL</name>
<gene>
    <name evidence="8" type="ORF">CTE05_20050</name>
</gene>
<evidence type="ECO:0000259" key="5">
    <source>
        <dbReference type="Pfam" id="PF04542"/>
    </source>
</evidence>
<evidence type="ECO:0000313" key="9">
    <source>
        <dbReference type="Proteomes" id="UP000321049"/>
    </source>
</evidence>
<dbReference type="AlphaFoldDB" id="A0A511JKC3"/>
<keyword evidence="4" id="KW-0804">Transcription</keyword>
<comment type="caution">
    <text evidence="8">The sequence shown here is derived from an EMBL/GenBank/DDBJ whole genome shotgun (WGS) entry which is preliminary data.</text>
</comment>
<sequence length="418" mass="45801">MADARRTVEVIWRIESPRLIAALTRLVRDVGLAEELAQDAFVTALEQWPVTGVPDKPGAWLMVTARHRAIDLIRREQNRDAKYAVLAHGLADEGAADRIVDEPIGDDLLSLVFLTCHPVLPRESRIALTLRLFGGLTTDEIARAYLVPSPTVGQRISRAKRTLAEAHVPFEVPQADEMPARVGSVLEVLYVIFTEGHAATSGSTWVRRDLADEAMRLGRVLAGLLPREPEVHGLVALMELQASRFEARRDGVLLQDQDRRFWDRTLIEHGLAELDRATTLGKPLGPYTVQAAIAACHSRARTFEDTDWEAIVALYDALTQLTPSPVVELNRAVAVLHADGPEAALAAVDAIRHDPRLARYHLLGAVRADVLARLGRADEAAEELERAAALAPTQRERNLLMARSAAVAESPVLDVGGD</sequence>
<dbReference type="InterPro" id="IPR013249">
    <property type="entry name" value="RNA_pol_sigma70_r4_t2"/>
</dbReference>
<keyword evidence="3" id="KW-0731">Sigma factor</keyword>
<dbReference type="InterPro" id="IPR013324">
    <property type="entry name" value="RNA_pol_sigma_r3/r4-like"/>
</dbReference>
<proteinExistence type="inferred from homology"/>
<dbReference type="PANTHER" id="PTHR47756:SF1">
    <property type="entry name" value="BLL0085 PROTEIN"/>
    <property type="match status" value="1"/>
</dbReference>
<evidence type="ECO:0000256" key="4">
    <source>
        <dbReference type="ARBA" id="ARBA00023163"/>
    </source>
</evidence>
<evidence type="ECO:0000259" key="7">
    <source>
        <dbReference type="Pfam" id="PF20239"/>
    </source>
</evidence>
<dbReference type="OrthoDB" id="9780299at2"/>
<comment type="similarity">
    <text evidence="1">Belongs to the sigma-70 factor family. ECF subfamily.</text>
</comment>
<dbReference type="InterPro" id="IPR011990">
    <property type="entry name" value="TPR-like_helical_dom_sf"/>
</dbReference>
<evidence type="ECO:0000313" key="8">
    <source>
        <dbReference type="EMBL" id="GEL98458.1"/>
    </source>
</evidence>
<accession>A0A511JKC3</accession>
<dbReference type="GO" id="GO:0016987">
    <property type="term" value="F:sigma factor activity"/>
    <property type="evidence" value="ECO:0007669"/>
    <property type="project" value="UniProtKB-KW"/>
</dbReference>
<dbReference type="GO" id="GO:0003677">
    <property type="term" value="F:DNA binding"/>
    <property type="evidence" value="ECO:0007669"/>
    <property type="project" value="InterPro"/>
</dbReference>
<dbReference type="SUPFAM" id="SSF48452">
    <property type="entry name" value="TPR-like"/>
    <property type="match status" value="1"/>
</dbReference>
<evidence type="ECO:0000256" key="1">
    <source>
        <dbReference type="ARBA" id="ARBA00010641"/>
    </source>
</evidence>
<dbReference type="InterPro" id="IPR036388">
    <property type="entry name" value="WH-like_DNA-bd_sf"/>
</dbReference>
<evidence type="ECO:0000256" key="3">
    <source>
        <dbReference type="ARBA" id="ARBA00023082"/>
    </source>
</evidence>
<dbReference type="Pfam" id="PF04542">
    <property type="entry name" value="Sigma70_r2"/>
    <property type="match status" value="1"/>
</dbReference>
<protein>
    <submittedName>
        <fullName evidence="8">RNA polymerase sigma factor</fullName>
    </submittedName>
</protein>
<feature type="domain" description="RNA polymerase sigma factor 70 region 4 type 2" evidence="6">
    <location>
        <begin position="113"/>
        <end position="163"/>
    </location>
</feature>
<dbReference type="Gene3D" id="1.10.10.10">
    <property type="entry name" value="Winged helix-like DNA-binding domain superfamily/Winged helix DNA-binding domain"/>
    <property type="match status" value="1"/>
</dbReference>
<dbReference type="Gene3D" id="1.10.1740.10">
    <property type="match status" value="1"/>
</dbReference>
<evidence type="ECO:0000259" key="6">
    <source>
        <dbReference type="Pfam" id="PF08281"/>
    </source>
</evidence>
<feature type="domain" description="DUF6596" evidence="7">
    <location>
        <begin position="181"/>
        <end position="277"/>
    </location>
</feature>
<feature type="domain" description="RNA polymerase sigma-70 region 2" evidence="5">
    <location>
        <begin position="16"/>
        <end position="77"/>
    </location>
</feature>
<dbReference type="SUPFAM" id="SSF88946">
    <property type="entry name" value="Sigma2 domain of RNA polymerase sigma factors"/>
    <property type="match status" value="1"/>
</dbReference>
<dbReference type="GO" id="GO:0006352">
    <property type="term" value="P:DNA-templated transcription initiation"/>
    <property type="evidence" value="ECO:0007669"/>
    <property type="project" value="InterPro"/>
</dbReference>
<dbReference type="Gene3D" id="1.25.40.10">
    <property type="entry name" value="Tetratricopeptide repeat domain"/>
    <property type="match status" value="1"/>
</dbReference>
<reference evidence="8 9" key="1">
    <citation type="submission" date="2019-07" db="EMBL/GenBank/DDBJ databases">
        <title>Whole genome shotgun sequence of Cellulomonas terrae NBRC 100819.</title>
        <authorList>
            <person name="Hosoyama A."/>
            <person name="Uohara A."/>
            <person name="Ohji S."/>
            <person name="Ichikawa N."/>
        </authorList>
    </citation>
    <scope>NUCLEOTIDE SEQUENCE [LARGE SCALE GENOMIC DNA]</scope>
    <source>
        <strain evidence="8 9">NBRC 100819</strain>
    </source>
</reference>
<dbReference type="Pfam" id="PF20239">
    <property type="entry name" value="DUF6596"/>
    <property type="match status" value="1"/>
</dbReference>
<dbReference type="SUPFAM" id="SSF88659">
    <property type="entry name" value="Sigma3 and sigma4 domains of RNA polymerase sigma factors"/>
    <property type="match status" value="1"/>
</dbReference>
<dbReference type="Proteomes" id="UP000321049">
    <property type="component" value="Unassembled WGS sequence"/>
</dbReference>
<keyword evidence="2" id="KW-0805">Transcription regulation</keyword>
<evidence type="ECO:0000256" key="2">
    <source>
        <dbReference type="ARBA" id="ARBA00023015"/>
    </source>
</evidence>
<dbReference type="InterPro" id="IPR007627">
    <property type="entry name" value="RNA_pol_sigma70_r2"/>
</dbReference>
<keyword evidence="9" id="KW-1185">Reference proteome</keyword>
<dbReference type="PANTHER" id="PTHR47756">
    <property type="entry name" value="BLL6612 PROTEIN-RELATED"/>
    <property type="match status" value="1"/>
</dbReference>
<dbReference type="RefSeq" id="WP_146845985.1">
    <property type="nucleotide sequence ID" value="NZ_BJWH01000009.1"/>
</dbReference>
<dbReference type="EMBL" id="BJWH01000009">
    <property type="protein sequence ID" value="GEL98458.1"/>
    <property type="molecule type" value="Genomic_DNA"/>
</dbReference>
<dbReference type="InterPro" id="IPR014284">
    <property type="entry name" value="RNA_pol_sigma-70_dom"/>
</dbReference>
<dbReference type="InterPro" id="IPR013325">
    <property type="entry name" value="RNA_pol_sigma_r2"/>
</dbReference>
<dbReference type="NCBIfam" id="TIGR02937">
    <property type="entry name" value="sigma70-ECF"/>
    <property type="match status" value="1"/>
</dbReference>
<dbReference type="InterPro" id="IPR046531">
    <property type="entry name" value="DUF6596"/>
</dbReference>